<accession>A0A328PEJ8</accession>
<evidence type="ECO:0000256" key="2">
    <source>
        <dbReference type="ARBA" id="ARBA00022618"/>
    </source>
</evidence>
<gene>
    <name evidence="7" type="ORF">DPC56_06025</name>
</gene>
<evidence type="ECO:0000256" key="5">
    <source>
        <dbReference type="ARBA" id="ARBA00023306"/>
    </source>
</evidence>
<dbReference type="PANTHER" id="PTHR43692">
    <property type="entry name" value="UDP-N-ACETYLMURAMOYLALANINE--D-GLUTAMATE LIGASE"/>
    <property type="match status" value="1"/>
</dbReference>
<evidence type="ECO:0000259" key="6">
    <source>
        <dbReference type="Pfam" id="PF08245"/>
    </source>
</evidence>
<dbReference type="Gene3D" id="3.40.1190.10">
    <property type="entry name" value="Mur-like, catalytic domain"/>
    <property type="match status" value="1"/>
</dbReference>
<dbReference type="InterPro" id="IPR036565">
    <property type="entry name" value="Mur-like_cat_sf"/>
</dbReference>
<dbReference type="OrthoDB" id="76119at2157"/>
<keyword evidence="8" id="KW-1185">Reference proteome</keyword>
<keyword evidence="5" id="KW-0131">Cell cycle</keyword>
<proteinExistence type="predicted"/>
<dbReference type="InterPro" id="IPR018109">
    <property type="entry name" value="Folylpolyglutamate_synth_CS"/>
</dbReference>
<feature type="domain" description="Mur ligase central" evidence="6">
    <location>
        <begin position="96"/>
        <end position="212"/>
    </location>
</feature>
<dbReference type="SUPFAM" id="SSF51984">
    <property type="entry name" value="MurCD N-terminal domain"/>
    <property type="match status" value="1"/>
</dbReference>
<dbReference type="InterPro" id="IPR005762">
    <property type="entry name" value="MurD"/>
</dbReference>
<protein>
    <submittedName>
        <fullName evidence="7">UDP-N-acetylmuramyl peptide synthase</fullName>
    </submittedName>
</protein>
<sequence length="400" mass="44798">MKFAVIGLGVEGRKAVKSLRKRGYEVYATDINTNLNLEGLEDIEVDLGFHDLEKIRACDAVILSPSLYSSPLKKKIEDKLLCKILEDHKKPYTIGVTGTNGKTTTALMITKILENWGKKVLVGGNAGGGFQGYTELILKASEKKYDIIVVEICDMTLDFADQCFNLNLIILTNIGRDHMNHHKTIKNYKKSLRRFIEGKKVLLNKEDPLSLQLKTPNSILYSAYNGKLKLFGKFNKLNAGAAAEAARLLGAPESIINSTLGDFEAPKGRIKNYKFNDANIIIGKIDNPSAMKTILQETDFDIIFLGTPRKNEDWRFETLQEIGKKPPKILVLFPGLEDTVNISLEHAKNLPSKVLTAKDTNEIIKLLKNLSRKYKRILIGGNGQKKIIKIQEGIEKMVRQ</sequence>
<dbReference type="GO" id="GO:0051301">
    <property type="term" value="P:cell division"/>
    <property type="evidence" value="ECO:0007669"/>
    <property type="project" value="UniProtKB-KW"/>
</dbReference>
<dbReference type="Gene3D" id="3.40.50.720">
    <property type="entry name" value="NAD(P)-binding Rossmann-like Domain"/>
    <property type="match status" value="1"/>
</dbReference>
<evidence type="ECO:0000313" key="8">
    <source>
        <dbReference type="Proteomes" id="UP000249782"/>
    </source>
</evidence>
<comment type="caution">
    <text evidence="7">The sequence shown here is derived from an EMBL/GenBank/DDBJ whole genome shotgun (WGS) entry which is preliminary data.</text>
</comment>
<name>A0A328PEJ8_9EURY</name>
<dbReference type="AlphaFoldDB" id="A0A328PEJ8"/>
<dbReference type="PANTHER" id="PTHR43692:SF1">
    <property type="entry name" value="UDP-N-ACETYLMURAMOYLALANINE--D-GLUTAMATE LIGASE"/>
    <property type="match status" value="1"/>
</dbReference>
<keyword evidence="2" id="KW-0132">Cell division</keyword>
<dbReference type="Proteomes" id="UP000249782">
    <property type="component" value="Unassembled WGS sequence"/>
</dbReference>
<keyword evidence="3" id="KW-0547">Nucleotide-binding</keyword>
<dbReference type="Pfam" id="PF08245">
    <property type="entry name" value="Mur_ligase_M"/>
    <property type="match status" value="1"/>
</dbReference>
<evidence type="ECO:0000256" key="1">
    <source>
        <dbReference type="ARBA" id="ARBA00022598"/>
    </source>
</evidence>
<organism evidence="7 8">
    <name type="scientific">Methanothermobacter tenebrarum</name>
    <dbReference type="NCBI Taxonomy" id="680118"/>
    <lineage>
        <taxon>Archaea</taxon>
        <taxon>Methanobacteriati</taxon>
        <taxon>Methanobacteriota</taxon>
        <taxon>Methanomada group</taxon>
        <taxon>Methanobacteria</taxon>
        <taxon>Methanobacteriales</taxon>
        <taxon>Methanobacteriaceae</taxon>
        <taxon>Methanothermobacter</taxon>
    </lineage>
</organism>
<dbReference type="PROSITE" id="PS01011">
    <property type="entry name" value="FOLYLPOLYGLU_SYNT_1"/>
    <property type="match status" value="1"/>
</dbReference>
<evidence type="ECO:0000256" key="4">
    <source>
        <dbReference type="ARBA" id="ARBA00022840"/>
    </source>
</evidence>
<dbReference type="GO" id="GO:0005524">
    <property type="term" value="F:ATP binding"/>
    <property type="evidence" value="ECO:0007669"/>
    <property type="project" value="UniProtKB-KW"/>
</dbReference>
<evidence type="ECO:0000256" key="3">
    <source>
        <dbReference type="ARBA" id="ARBA00022741"/>
    </source>
</evidence>
<dbReference type="RefSeq" id="WP_112094177.1">
    <property type="nucleotide sequence ID" value="NZ_QLOE01000007.1"/>
</dbReference>
<dbReference type="InterPro" id="IPR013221">
    <property type="entry name" value="Mur_ligase_cen"/>
</dbReference>
<dbReference type="GO" id="GO:0008360">
    <property type="term" value="P:regulation of cell shape"/>
    <property type="evidence" value="ECO:0007669"/>
    <property type="project" value="InterPro"/>
</dbReference>
<dbReference type="EMBL" id="QLOE01000007">
    <property type="protein sequence ID" value="RAO78812.1"/>
    <property type="molecule type" value="Genomic_DNA"/>
</dbReference>
<evidence type="ECO:0000313" key="7">
    <source>
        <dbReference type="EMBL" id="RAO78812.1"/>
    </source>
</evidence>
<dbReference type="GO" id="GO:0004326">
    <property type="term" value="F:tetrahydrofolylpolyglutamate synthase activity"/>
    <property type="evidence" value="ECO:0007669"/>
    <property type="project" value="InterPro"/>
</dbReference>
<dbReference type="GO" id="GO:0008764">
    <property type="term" value="F:UDP-N-acetylmuramoylalanine-D-glutamate ligase activity"/>
    <property type="evidence" value="ECO:0007669"/>
    <property type="project" value="InterPro"/>
</dbReference>
<reference evidence="7 8" key="1">
    <citation type="submission" date="2018-06" db="EMBL/GenBank/DDBJ databases">
        <title>Draft genome sequence of hyperthermophilic methanogen Methanothermobacter tenebrarum sp. MCM-B 1447.</title>
        <authorList>
            <person name="Pore S.D."/>
            <person name="Dagar S."/>
            <person name="Dhakephalkar P.K."/>
        </authorList>
    </citation>
    <scope>NUCLEOTIDE SEQUENCE [LARGE SCALE GENOMIC DNA]</scope>
    <source>
        <strain evidence="7 8">MCM B 1447</strain>
    </source>
</reference>
<keyword evidence="4" id="KW-0067">ATP-binding</keyword>
<keyword evidence="1" id="KW-0436">Ligase</keyword>
<dbReference type="SUPFAM" id="SSF53623">
    <property type="entry name" value="MurD-like peptide ligases, catalytic domain"/>
    <property type="match status" value="1"/>
</dbReference>
<dbReference type="GO" id="GO:0005737">
    <property type="term" value="C:cytoplasm"/>
    <property type="evidence" value="ECO:0007669"/>
    <property type="project" value="InterPro"/>
</dbReference>